<evidence type="ECO:0000256" key="7">
    <source>
        <dbReference type="PIRSR" id="PIRSR006809-1"/>
    </source>
</evidence>
<dbReference type="GO" id="GO:0003924">
    <property type="term" value="F:GTPase activity"/>
    <property type="evidence" value="ECO:0007669"/>
    <property type="project" value="UniProtKB-UniRule"/>
</dbReference>
<feature type="binding site" evidence="7">
    <location>
        <begin position="349"/>
        <end position="351"/>
    </location>
    <ligand>
        <name>GTP</name>
        <dbReference type="ChEBI" id="CHEBI:37565"/>
    </ligand>
</feature>
<feature type="binding site" evidence="8">
    <location>
        <position position="218"/>
    </location>
    <ligand>
        <name>Mg(2+)</name>
        <dbReference type="ChEBI" id="CHEBI:18420"/>
    </ligand>
</feature>
<keyword evidence="5 6" id="KW-0342">GTP-binding</keyword>
<dbReference type="AlphaFoldDB" id="A0A2A5X0I3"/>
<dbReference type="InterPro" id="IPR030394">
    <property type="entry name" value="G_HFLX_dom"/>
</dbReference>
<comment type="similarity">
    <text evidence="6">Belongs to the TRAFAC class OBG-HflX-like GTPase superfamily. HflX GTPase family.</text>
</comment>
<evidence type="ECO:0000313" key="10">
    <source>
        <dbReference type="EMBL" id="PDH42242.1"/>
    </source>
</evidence>
<dbReference type="GO" id="GO:0005737">
    <property type="term" value="C:cytoplasm"/>
    <property type="evidence" value="ECO:0007669"/>
    <property type="project" value="UniProtKB-SubCell"/>
</dbReference>
<dbReference type="HAMAP" id="MF_00900">
    <property type="entry name" value="GTPase_HflX"/>
    <property type="match status" value="1"/>
</dbReference>
<dbReference type="Proteomes" id="UP000219327">
    <property type="component" value="Unassembled WGS sequence"/>
</dbReference>
<dbReference type="EMBL" id="NTKD01000001">
    <property type="protein sequence ID" value="PDH42242.1"/>
    <property type="molecule type" value="Genomic_DNA"/>
</dbReference>
<dbReference type="InterPro" id="IPR045498">
    <property type="entry name" value="HflX_C"/>
</dbReference>
<dbReference type="Gene3D" id="3.40.50.11060">
    <property type="entry name" value="GTPase HflX, N-terminal domain"/>
    <property type="match status" value="1"/>
</dbReference>
<dbReference type="Pfam" id="PF01926">
    <property type="entry name" value="MMR_HSR1"/>
    <property type="match status" value="1"/>
</dbReference>
<feature type="binding site" evidence="7">
    <location>
        <begin position="236"/>
        <end position="240"/>
    </location>
    <ligand>
        <name>GTP</name>
        <dbReference type="ChEBI" id="CHEBI:37565"/>
    </ligand>
</feature>
<evidence type="ECO:0000256" key="2">
    <source>
        <dbReference type="ARBA" id="ARBA00022723"/>
    </source>
</evidence>
<dbReference type="PIRSF" id="PIRSF006809">
    <property type="entry name" value="GTP-binding_hflX_prd"/>
    <property type="match status" value="1"/>
</dbReference>
<dbReference type="PANTHER" id="PTHR10229">
    <property type="entry name" value="GTP-BINDING PROTEIN HFLX"/>
    <property type="match status" value="1"/>
</dbReference>
<dbReference type="Pfam" id="PF19275">
    <property type="entry name" value="HflX_C"/>
    <property type="match status" value="1"/>
</dbReference>
<accession>A0A2A5X0I3</accession>
<dbReference type="SUPFAM" id="SSF52540">
    <property type="entry name" value="P-loop containing nucleoside triphosphate hydrolases"/>
    <property type="match status" value="1"/>
</dbReference>
<evidence type="ECO:0000313" key="11">
    <source>
        <dbReference type="Proteomes" id="UP000219327"/>
    </source>
</evidence>
<comment type="subunit">
    <text evidence="6">Monomer. Associates with the 50S ribosomal subunit.</text>
</comment>
<evidence type="ECO:0000256" key="1">
    <source>
        <dbReference type="ARBA" id="ARBA00022490"/>
    </source>
</evidence>
<dbReference type="GO" id="GO:0005525">
    <property type="term" value="F:GTP binding"/>
    <property type="evidence" value="ECO:0007669"/>
    <property type="project" value="UniProtKB-UniRule"/>
</dbReference>
<feature type="binding site" evidence="7">
    <location>
        <begin position="258"/>
        <end position="261"/>
    </location>
    <ligand>
        <name>GTP</name>
        <dbReference type="ChEBI" id="CHEBI:37565"/>
    </ligand>
</feature>
<dbReference type="CDD" id="cd01878">
    <property type="entry name" value="HflX"/>
    <property type="match status" value="1"/>
</dbReference>
<feature type="binding site" evidence="8">
    <location>
        <position position="238"/>
    </location>
    <ligand>
        <name>Mg(2+)</name>
        <dbReference type="ChEBI" id="CHEBI:18420"/>
    </ligand>
</feature>
<feature type="domain" description="Hflx-type G" evidence="9">
    <location>
        <begin position="205"/>
        <end position="371"/>
    </location>
</feature>
<dbReference type="Gene3D" id="3.40.50.300">
    <property type="entry name" value="P-loop containing nucleotide triphosphate hydrolases"/>
    <property type="match status" value="1"/>
</dbReference>
<evidence type="ECO:0000259" key="9">
    <source>
        <dbReference type="PROSITE" id="PS51705"/>
    </source>
</evidence>
<feature type="binding site" evidence="7">
    <location>
        <begin position="324"/>
        <end position="327"/>
    </location>
    <ligand>
        <name>GTP</name>
        <dbReference type="ChEBI" id="CHEBI:37565"/>
    </ligand>
</feature>
<dbReference type="FunFam" id="3.40.50.300:FF:000173">
    <property type="entry name" value="GTPase HflX"/>
    <property type="match status" value="1"/>
</dbReference>
<feature type="binding site" evidence="7">
    <location>
        <begin position="211"/>
        <end position="218"/>
    </location>
    <ligand>
        <name>GTP</name>
        <dbReference type="ChEBI" id="CHEBI:37565"/>
    </ligand>
</feature>
<dbReference type="PANTHER" id="PTHR10229:SF0">
    <property type="entry name" value="GTP-BINDING PROTEIN 6-RELATED"/>
    <property type="match status" value="1"/>
</dbReference>
<gene>
    <name evidence="6" type="primary">hflX</name>
    <name evidence="10" type="ORF">CNE99_00595</name>
</gene>
<comment type="caution">
    <text evidence="10">The sequence shown here is derived from an EMBL/GenBank/DDBJ whole genome shotgun (WGS) entry which is preliminary data.</text>
</comment>
<keyword evidence="3 6" id="KW-0547">Nucleotide-binding</keyword>
<comment type="subcellular location">
    <subcellularLocation>
        <location evidence="6">Cytoplasm</location>
    </subcellularLocation>
    <text evidence="6">May associate with membranes.</text>
</comment>
<dbReference type="InterPro" id="IPR025121">
    <property type="entry name" value="GTPase_HflX_N"/>
</dbReference>
<proteinExistence type="inferred from homology"/>
<dbReference type="GO" id="GO:0043022">
    <property type="term" value="F:ribosome binding"/>
    <property type="evidence" value="ECO:0007669"/>
    <property type="project" value="TreeGrafter"/>
</dbReference>
<dbReference type="Gene3D" id="6.10.250.2860">
    <property type="match status" value="1"/>
</dbReference>
<dbReference type="InterPro" id="IPR027417">
    <property type="entry name" value="P-loop_NTPase"/>
</dbReference>
<name>A0A2A5X0I3_9GAMM</name>
<keyword evidence="1 6" id="KW-0963">Cytoplasm</keyword>
<comment type="function">
    <text evidence="6">GTPase that associates with the 50S ribosomal subunit and may have a role during protein synthesis or ribosome biogenesis.</text>
</comment>
<dbReference type="Pfam" id="PF13167">
    <property type="entry name" value="GTP-bdg_N"/>
    <property type="match status" value="1"/>
</dbReference>
<dbReference type="Pfam" id="PF16360">
    <property type="entry name" value="GTP-bdg_M"/>
    <property type="match status" value="1"/>
</dbReference>
<dbReference type="InterPro" id="IPR006073">
    <property type="entry name" value="GTP-bd"/>
</dbReference>
<reference evidence="10 11" key="1">
    <citation type="submission" date="2017-08" db="EMBL/GenBank/DDBJ databases">
        <title>Fine stratification of microbial communities through a metagenomic profile of the photic zone.</title>
        <authorList>
            <person name="Haro-Moreno J.M."/>
            <person name="Lopez-Perez M."/>
            <person name="De La Torre J."/>
            <person name="Picazo A."/>
            <person name="Camacho A."/>
            <person name="Rodriguez-Valera F."/>
        </authorList>
    </citation>
    <scope>NUCLEOTIDE SEQUENCE [LARGE SCALE GENOMIC DNA]</scope>
    <source>
        <strain evidence="10">MED-G24</strain>
    </source>
</reference>
<dbReference type="FunFam" id="3.40.50.11060:FF:000001">
    <property type="entry name" value="GTPase HflX"/>
    <property type="match status" value="1"/>
</dbReference>
<dbReference type="InterPro" id="IPR016496">
    <property type="entry name" value="GTPase_HflX"/>
</dbReference>
<sequence length="427" mass="47100">MAVFFDRPETGTHALLVNVVQDDESAQELTELATSAGLVPVAHLRAPRRVPNPRTFVGGGKLEEIRCESREYCAGIVLFDVELTPTQERSLEASLEIRVLSRTGLILEIFARRARTHEGQLQVELAQMQHLYSRLVRGWTHLDRQRGGSGRTGGAGMGVAGAGETQLEADQRMVRMRISKINSRLDRVQTQRKQSRRSRSRANVSTISLVGYTNAGKSTLFNRVCESDVHAADQLFATLDPTFRKLSLPVIGEAVLADTVGFIRRLPHDLVDAFRATLEEVCQADLLIHVVDASYPDYQQRIGEVNEVLRSIGADQVPQLLVFNKIDATPHSPRVDRESNGLPCRVWLSAQTGEGVDRLLGALTDRLAKGVVQGAVCLRPDEGHLRAALYDGGDVLREQTSDDGSINLQVRIEQHRLDSLGLSVSHS</sequence>
<dbReference type="PROSITE" id="PS51705">
    <property type="entry name" value="G_HFLX"/>
    <property type="match status" value="1"/>
</dbReference>
<dbReference type="PRINTS" id="PR00326">
    <property type="entry name" value="GTP1OBG"/>
</dbReference>
<dbReference type="GO" id="GO:0046872">
    <property type="term" value="F:metal ion binding"/>
    <property type="evidence" value="ECO:0007669"/>
    <property type="project" value="UniProtKB-KW"/>
</dbReference>
<organism evidence="10 11">
    <name type="scientific">OM182 bacterium MED-G24</name>
    <dbReference type="NCBI Taxonomy" id="1986255"/>
    <lineage>
        <taxon>Bacteria</taxon>
        <taxon>Pseudomonadati</taxon>
        <taxon>Pseudomonadota</taxon>
        <taxon>Gammaproteobacteria</taxon>
        <taxon>OMG group</taxon>
        <taxon>OM182 clade</taxon>
    </lineage>
</organism>
<dbReference type="NCBIfam" id="NF008280">
    <property type="entry name" value="PRK11058.1"/>
    <property type="match status" value="1"/>
</dbReference>
<evidence type="ECO:0000256" key="8">
    <source>
        <dbReference type="PIRSR" id="PIRSR006809-2"/>
    </source>
</evidence>
<protein>
    <recommendedName>
        <fullName evidence="6">GTPase HflX</fullName>
    </recommendedName>
    <alternativeName>
        <fullName evidence="6">GTP-binding protein HflX</fullName>
    </alternativeName>
</protein>
<evidence type="ECO:0000256" key="5">
    <source>
        <dbReference type="ARBA" id="ARBA00023134"/>
    </source>
</evidence>
<dbReference type="NCBIfam" id="TIGR03156">
    <property type="entry name" value="GTP_HflX"/>
    <property type="match status" value="1"/>
</dbReference>
<dbReference type="InterPro" id="IPR042108">
    <property type="entry name" value="GTPase_HflX_N_sf"/>
</dbReference>
<dbReference type="InterPro" id="IPR032305">
    <property type="entry name" value="GTP-bd_M"/>
</dbReference>
<keyword evidence="2 8" id="KW-0479">Metal-binding</keyword>
<comment type="cofactor">
    <cofactor evidence="8">
        <name>Mg(2+)</name>
        <dbReference type="ChEBI" id="CHEBI:18420"/>
    </cofactor>
</comment>
<evidence type="ECO:0000256" key="4">
    <source>
        <dbReference type="ARBA" id="ARBA00022842"/>
    </source>
</evidence>
<evidence type="ECO:0000256" key="3">
    <source>
        <dbReference type="ARBA" id="ARBA00022741"/>
    </source>
</evidence>
<evidence type="ECO:0000256" key="6">
    <source>
        <dbReference type="HAMAP-Rule" id="MF_00900"/>
    </source>
</evidence>
<keyword evidence="4 8" id="KW-0460">Magnesium</keyword>